<dbReference type="Proteomes" id="UP001190700">
    <property type="component" value="Unassembled WGS sequence"/>
</dbReference>
<proteinExistence type="predicted"/>
<organism evidence="2 3">
    <name type="scientific">Cymbomonas tetramitiformis</name>
    <dbReference type="NCBI Taxonomy" id="36881"/>
    <lineage>
        <taxon>Eukaryota</taxon>
        <taxon>Viridiplantae</taxon>
        <taxon>Chlorophyta</taxon>
        <taxon>Pyramimonadophyceae</taxon>
        <taxon>Pyramimonadales</taxon>
        <taxon>Pyramimonadaceae</taxon>
        <taxon>Cymbomonas</taxon>
    </lineage>
</organism>
<comment type="caution">
    <text evidence="2">The sequence shown here is derived from an EMBL/GenBank/DDBJ whole genome shotgun (WGS) entry which is preliminary data.</text>
</comment>
<name>A0AAE0KSQ3_9CHLO</name>
<reference evidence="2 3" key="1">
    <citation type="journal article" date="2015" name="Genome Biol. Evol.">
        <title>Comparative Genomics of a Bacterivorous Green Alga Reveals Evolutionary Causalities and Consequences of Phago-Mixotrophic Mode of Nutrition.</title>
        <authorList>
            <person name="Burns J.A."/>
            <person name="Paasch A."/>
            <person name="Narechania A."/>
            <person name="Kim E."/>
        </authorList>
    </citation>
    <scope>NUCLEOTIDE SEQUENCE [LARGE SCALE GENOMIC DNA]</scope>
    <source>
        <strain evidence="2 3">PLY_AMNH</strain>
    </source>
</reference>
<evidence type="ECO:0000256" key="1">
    <source>
        <dbReference type="SAM" id="MobiDB-lite"/>
    </source>
</evidence>
<sequence length="170" mass="18734">MDEQKFATAKVLKGLLDDGVINDIDFNREKGKLFSQLEYSVSSESNDSANAGLDSDHDDDVASGSDEDDLTAFFVPAGMRVVRTMPALDRKFLKTAILFKWVARGWQLGRVKMKLLIRNDGGFNFKVYYGIDDREASHRLSQERYVGGVVEGASENEVGQVADGSFVGGI</sequence>
<dbReference type="AlphaFoldDB" id="A0AAE0KSQ3"/>
<evidence type="ECO:0000313" key="3">
    <source>
        <dbReference type="Proteomes" id="UP001190700"/>
    </source>
</evidence>
<dbReference type="EMBL" id="LGRX02019048">
    <property type="protein sequence ID" value="KAK3259039.1"/>
    <property type="molecule type" value="Genomic_DNA"/>
</dbReference>
<accession>A0AAE0KSQ3</accession>
<gene>
    <name evidence="2" type="ORF">CYMTET_31946</name>
</gene>
<evidence type="ECO:0000313" key="2">
    <source>
        <dbReference type="EMBL" id="KAK3259039.1"/>
    </source>
</evidence>
<keyword evidence="3" id="KW-1185">Reference proteome</keyword>
<protein>
    <submittedName>
        <fullName evidence="2">Uncharacterized protein</fullName>
    </submittedName>
</protein>
<feature type="region of interest" description="Disordered" evidence="1">
    <location>
        <begin position="45"/>
        <end position="64"/>
    </location>
</feature>